<dbReference type="Gene3D" id="3.40.190.80">
    <property type="match status" value="1"/>
</dbReference>
<evidence type="ECO:0000313" key="7">
    <source>
        <dbReference type="Proteomes" id="UP001199469"/>
    </source>
</evidence>
<dbReference type="PROSITE" id="PS00630">
    <property type="entry name" value="IMP_2"/>
    <property type="match status" value="1"/>
</dbReference>
<protein>
    <recommendedName>
        <fullName evidence="2">inositol-phosphate phosphatase</fullName>
        <ecNumber evidence="2">3.1.3.25</ecNumber>
    </recommendedName>
</protein>
<organism evidence="6 7">
    <name type="scientific">Actinomycetospora endophytica</name>
    <dbReference type="NCBI Taxonomy" id="2291215"/>
    <lineage>
        <taxon>Bacteria</taxon>
        <taxon>Bacillati</taxon>
        <taxon>Actinomycetota</taxon>
        <taxon>Actinomycetes</taxon>
        <taxon>Pseudonocardiales</taxon>
        <taxon>Pseudonocardiaceae</taxon>
        <taxon>Actinomycetospora</taxon>
    </lineage>
</organism>
<evidence type="ECO:0000313" key="6">
    <source>
        <dbReference type="EMBL" id="MCD2197417.1"/>
    </source>
</evidence>
<dbReference type="SUPFAM" id="SSF56655">
    <property type="entry name" value="Carbohydrate phosphatase"/>
    <property type="match status" value="1"/>
</dbReference>
<sequence>MPAVTDSLAADLDLALRIADAADAVTHGRFRASDLKVDRKPDRTPVTDADVACEDEVRRLLAAERPDDAVLGEERGGDTTATRHWIVDPIDGTKNYSRGVPVFATLLGLVVDGDPVVGVVSAPALGRRWWAARGLGAFTTDVARGIEAAPIGVSAVSALGDAYVSTTDLEYWREIGAQDRWLALTRETWESRAFGDFLHHMLVAEGLFDVVAEPGASAWDLAAPAVVVREAGGRLTDFAGAERIDGGDAVSTNGLLHDAVLRIVGSPGPAGP</sequence>
<dbReference type="RefSeq" id="WP_230739460.1">
    <property type="nucleotide sequence ID" value="NZ_JAJNDB010000008.1"/>
</dbReference>
<dbReference type="PANTHER" id="PTHR20854">
    <property type="entry name" value="INOSITOL MONOPHOSPHATASE"/>
    <property type="match status" value="1"/>
</dbReference>
<keyword evidence="3" id="KW-0479">Metal-binding</keyword>
<evidence type="ECO:0000256" key="1">
    <source>
        <dbReference type="ARBA" id="ARBA00001033"/>
    </source>
</evidence>
<dbReference type="PRINTS" id="PR00377">
    <property type="entry name" value="IMPHPHTASES"/>
</dbReference>
<comment type="caution">
    <text evidence="6">The sequence shown here is derived from an EMBL/GenBank/DDBJ whole genome shotgun (WGS) entry which is preliminary data.</text>
</comment>
<gene>
    <name evidence="6" type="ORF">LQ327_29005</name>
</gene>
<keyword evidence="4" id="KW-0378">Hydrolase</keyword>
<comment type="catalytic activity">
    <reaction evidence="1">
        <text>a myo-inositol phosphate + H2O = myo-inositol + phosphate</text>
        <dbReference type="Rhea" id="RHEA:24056"/>
        <dbReference type="ChEBI" id="CHEBI:15377"/>
        <dbReference type="ChEBI" id="CHEBI:17268"/>
        <dbReference type="ChEBI" id="CHEBI:43474"/>
        <dbReference type="ChEBI" id="CHEBI:84139"/>
        <dbReference type="EC" id="3.1.3.25"/>
    </reaction>
</comment>
<dbReference type="Gene3D" id="3.30.540.10">
    <property type="entry name" value="Fructose-1,6-Bisphosphatase, subunit A, domain 1"/>
    <property type="match status" value="1"/>
</dbReference>
<dbReference type="EC" id="3.1.3.25" evidence="2"/>
<evidence type="ECO:0000256" key="3">
    <source>
        <dbReference type="ARBA" id="ARBA00022723"/>
    </source>
</evidence>
<dbReference type="EMBL" id="JAJNDB010000008">
    <property type="protein sequence ID" value="MCD2197417.1"/>
    <property type="molecule type" value="Genomic_DNA"/>
</dbReference>
<dbReference type="InterPro" id="IPR000760">
    <property type="entry name" value="Inositol_monophosphatase-like"/>
</dbReference>
<evidence type="ECO:0000256" key="5">
    <source>
        <dbReference type="ARBA" id="ARBA00022842"/>
    </source>
</evidence>
<name>A0ABS8PGL8_9PSEU</name>
<reference evidence="6 7" key="1">
    <citation type="submission" date="2021-11" db="EMBL/GenBank/DDBJ databases">
        <title>Draft genome sequence of Actinomycetospora sp. SF1 isolated from the rhizosphere soil.</title>
        <authorList>
            <person name="Duangmal K."/>
            <person name="Chantavorakit T."/>
        </authorList>
    </citation>
    <scope>NUCLEOTIDE SEQUENCE [LARGE SCALE GENOMIC DNA]</scope>
    <source>
        <strain evidence="6 7">TBRC 5722</strain>
    </source>
</reference>
<dbReference type="Pfam" id="PF00459">
    <property type="entry name" value="Inositol_P"/>
    <property type="match status" value="1"/>
</dbReference>
<evidence type="ECO:0000256" key="2">
    <source>
        <dbReference type="ARBA" id="ARBA00013106"/>
    </source>
</evidence>
<dbReference type="PROSITE" id="PS00629">
    <property type="entry name" value="IMP_1"/>
    <property type="match status" value="1"/>
</dbReference>
<accession>A0ABS8PGL8</accession>
<keyword evidence="5" id="KW-0460">Magnesium</keyword>
<dbReference type="InterPro" id="IPR020550">
    <property type="entry name" value="Inositol_monophosphatase_CS"/>
</dbReference>
<dbReference type="InterPro" id="IPR020583">
    <property type="entry name" value="Inositol_monoP_metal-BS"/>
</dbReference>
<proteinExistence type="predicted"/>
<keyword evidence="7" id="KW-1185">Reference proteome</keyword>
<evidence type="ECO:0000256" key="4">
    <source>
        <dbReference type="ARBA" id="ARBA00022801"/>
    </source>
</evidence>
<dbReference type="PANTHER" id="PTHR20854:SF4">
    <property type="entry name" value="INOSITOL-1-MONOPHOSPHATASE-RELATED"/>
    <property type="match status" value="1"/>
</dbReference>
<dbReference type="Proteomes" id="UP001199469">
    <property type="component" value="Unassembled WGS sequence"/>
</dbReference>